<accession>A0A8R1TWD7</accession>
<evidence type="ECO:0000313" key="3">
    <source>
        <dbReference type="Proteomes" id="UP000024404"/>
    </source>
</evidence>
<protein>
    <submittedName>
        <fullName evidence="2">Uncharacterized protein</fullName>
    </submittedName>
</protein>
<proteinExistence type="predicted"/>
<dbReference type="EMBL" id="CMVM020000163">
    <property type="status" value="NOT_ANNOTATED_CDS"/>
    <property type="molecule type" value="Genomic_DNA"/>
</dbReference>
<feature type="compositionally biased region" description="Basic and acidic residues" evidence="1">
    <location>
        <begin position="20"/>
        <end position="29"/>
    </location>
</feature>
<organism evidence="2 3">
    <name type="scientific">Onchocerca volvulus</name>
    <dbReference type="NCBI Taxonomy" id="6282"/>
    <lineage>
        <taxon>Eukaryota</taxon>
        <taxon>Metazoa</taxon>
        <taxon>Ecdysozoa</taxon>
        <taxon>Nematoda</taxon>
        <taxon>Chromadorea</taxon>
        <taxon>Rhabditida</taxon>
        <taxon>Spirurina</taxon>
        <taxon>Spiruromorpha</taxon>
        <taxon>Filarioidea</taxon>
        <taxon>Onchocercidae</taxon>
        <taxon>Onchocerca</taxon>
    </lineage>
</organism>
<reference evidence="2" key="2">
    <citation type="submission" date="2022-06" db="UniProtKB">
        <authorList>
            <consortium name="EnsemblMetazoa"/>
        </authorList>
    </citation>
    <scope>IDENTIFICATION</scope>
</reference>
<evidence type="ECO:0000313" key="2">
    <source>
        <dbReference type="EnsemblMetazoa" id="OVOC5939.1"/>
    </source>
</evidence>
<dbReference type="Proteomes" id="UP000024404">
    <property type="component" value="Unassembled WGS sequence"/>
</dbReference>
<name>A0A8R1TWD7_ONCVO</name>
<sequence>MLCSSWLGAALNNVRFRRRENENNSEEVKSGMPSRCASTPQSLNRSIPCSYESNQFTDVRSTSYINGLKPALSSRTRTAVVGPNMVQRSWEGSSCDYGITDEKGNVRSYYSSDITRTYTSPPAPISRYDCGDPPPYYSHKRSTHPEDGIFHYF</sequence>
<evidence type="ECO:0000256" key="1">
    <source>
        <dbReference type="SAM" id="MobiDB-lite"/>
    </source>
</evidence>
<keyword evidence="3" id="KW-1185">Reference proteome</keyword>
<dbReference type="OMA" id="CVYESSE"/>
<feature type="region of interest" description="Disordered" evidence="1">
    <location>
        <begin position="20"/>
        <end position="44"/>
    </location>
</feature>
<dbReference type="AlphaFoldDB" id="A0A8R1TWD7"/>
<dbReference type="EnsemblMetazoa" id="OVOC5939.1">
    <property type="protein sequence ID" value="OVOC5939.1"/>
    <property type="gene ID" value="WBGene00242748"/>
</dbReference>
<reference evidence="3" key="1">
    <citation type="submission" date="2013-10" db="EMBL/GenBank/DDBJ databases">
        <title>Genome sequencing of Onchocerca volvulus.</title>
        <authorList>
            <person name="Cotton J."/>
            <person name="Tsai J."/>
            <person name="Stanley E."/>
            <person name="Tracey A."/>
            <person name="Holroyd N."/>
            <person name="Lustigman S."/>
            <person name="Berriman M."/>
        </authorList>
    </citation>
    <scope>NUCLEOTIDE SEQUENCE</scope>
</reference>